<proteinExistence type="predicted"/>
<dbReference type="Gramene" id="KOM41010">
    <property type="protein sequence ID" value="KOM41010"/>
    <property type="gene ID" value="LR48_Vigan04g120800"/>
</dbReference>
<dbReference type="Pfam" id="PF20167">
    <property type="entry name" value="Transposase_32"/>
    <property type="match status" value="1"/>
</dbReference>
<dbReference type="EMBL" id="CM003374">
    <property type="protein sequence ID" value="KOM41010.1"/>
    <property type="molecule type" value="Genomic_DNA"/>
</dbReference>
<feature type="region of interest" description="Disordered" evidence="1">
    <location>
        <begin position="348"/>
        <end position="388"/>
    </location>
</feature>
<evidence type="ECO:0000259" key="2">
    <source>
        <dbReference type="Pfam" id="PF20167"/>
    </source>
</evidence>
<reference evidence="4" key="1">
    <citation type="journal article" date="2015" name="Proc. Natl. Acad. Sci. U.S.A.">
        <title>Genome sequencing of adzuki bean (Vigna angularis) provides insight into high starch and low fat accumulation and domestication.</title>
        <authorList>
            <person name="Yang K."/>
            <person name="Tian Z."/>
            <person name="Chen C."/>
            <person name="Luo L."/>
            <person name="Zhao B."/>
            <person name="Wang Z."/>
            <person name="Yu L."/>
            <person name="Li Y."/>
            <person name="Sun Y."/>
            <person name="Li W."/>
            <person name="Chen Y."/>
            <person name="Li Y."/>
            <person name="Zhang Y."/>
            <person name="Ai D."/>
            <person name="Zhao J."/>
            <person name="Shang C."/>
            <person name="Ma Y."/>
            <person name="Wu B."/>
            <person name="Wang M."/>
            <person name="Gao L."/>
            <person name="Sun D."/>
            <person name="Zhang P."/>
            <person name="Guo F."/>
            <person name="Wang W."/>
            <person name="Li Y."/>
            <person name="Wang J."/>
            <person name="Varshney R.K."/>
            <person name="Wang J."/>
            <person name="Ling H.Q."/>
            <person name="Wan P."/>
        </authorList>
    </citation>
    <scope>NUCLEOTIDE SEQUENCE</scope>
    <source>
        <strain evidence="4">cv. Jingnong 6</strain>
    </source>
</reference>
<dbReference type="AlphaFoldDB" id="A0A0L9UDM8"/>
<sequence length="388" mass="43814">MPTLVQATRTRPGCSGHPIVVVRIFDRDLSSIFKESQEGRPKAIDELVGEYLLMDTQKVHLLKGDANIAVVKEFYTNARQLGDYPTKEYTSYVRGHTIRYDPDSINRFLNTEWAGEQCQFALSMEEGADFVDVESVLCVPGWHFQRNRNDAVVNIRRAYLTPLAKYWMTFSHANIQPCLHVSDITVNRALLLYCVLRGMTINIGQVIANEIQVCVNTMNNKAPLGHPSLITHLCELVGVNISTPTFERPRKAIDEAYYRQYCGEDEAAQPVPPCHPRRGRGPPQAPAQPHDAEPFQMRDMYMSLIDARMQSIHRGQVATTEMIIEMYDTPPGHRWTMDEFNNVVAWQEDQAQASGAGAAEAPAMDDDEDDFEDAEEEGEEEDSDDNMG</sequence>
<evidence type="ECO:0000256" key="1">
    <source>
        <dbReference type="SAM" id="MobiDB-lite"/>
    </source>
</evidence>
<gene>
    <name evidence="3" type="ORF">LR48_Vigan04g120800</name>
</gene>
<dbReference type="InterPro" id="IPR046796">
    <property type="entry name" value="Transposase_32_dom"/>
</dbReference>
<evidence type="ECO:0000313" key="3">
    <source>
        <dbReference type="EMBL" id="KOM41010.1"/>
    </source>
</evidence>
<accession>A0A0L9UDM8</accession>
<name>A0A0L9UDM8_PHAAN</name>
<organism evidence="3 4">
    <name type="scientific">Phaseolus angularis</name>
    <name type="common">Azuki bean</name>
    <name type="synonym">Vigna angularis</name>
    <dbReference type="NCBI Taxonomy" id="3914"/>
    <lineage>
        <taxon>Eukaryota</taxon>
        <taxon>Viridiplantae</taxon>
        <taxon>Streptophyta</taxon>
        <taxon>Embryophyta</taxon>
        <taxon>Tracheophyta</taxon>
        <taxon>Spermatophyta</taxon>
        <taxon>Magnoliopsida</taxon>
        <taxon>eudicotyledons</taxon>
        <taxon>Gunneridae</taxon>
        <taxon>Pentapetalae</taxon>
        <taxon>rosids</taxon>
        <taxon>fabids</taxon>
        <taxon>Fabales</taxon>
        <taxon>Fabaceae</taxon>
        <taxon>Papilionoideae</taxon>
        <taxon>50 kb inversion clade</taxon>
        <taxon>NPAAA clade</taxon>
        <taxon>indigoferoid/millettioid clade</taxon>
        <taxon>Phaseoleae</taxon>
        <taxon>Vigna</taxon>
    </lineage>
</organism>
<feature type="region of interest" description="Disordered" evidence="1">
    <location>
        <begin position="268"/>
        <end position="291"/>
    </location>
</feature>
<feature type="compositionally biased region" description="Low complexity" evidence="1">
    <location>
        <begin position="348"/>
        <end position="362"/>
    </location>
</feature>
<feature type="domain" description="Putative plant transposon protein" evidence="2">
    <location>
        <begin position="63"/>
        <end position="240"/>
    </location>
</feature>
<protein>
    <recommendedName>
        <fullName evidence="2">Putative plant transposon protein domain-containing protein</fullName>
    </recommendedName>
</protein>
<dbReference type="Proteomes" id="UP000053144">
    <property type="component" value="Chromosome 4"/>
</dbReference>
<feature type="compositionally biased region" description="Acidic residues" evidence="1">
    <location>
        <begin position="363"/>
        <end position="388"/>
    </location>
</feature>
<evidence type="ECO:0000313" key="4">
    <source>
        <dbReference type="Proteomes" id="UP000053144"/>
    </source>
</evidence>